<organism evidence="2 3">
    <name type="scientific">Cucurbitaria berberidis CBS 394.84</name>
    <dbReference type="NCBI Taxonomy" id="1168544"/>
    <lineage>
        <taxon>Eukaryota</taxon>
        <taxon>Fungi</taxon>
        <taxon>Dikarya</taxon>
        <taxon>Ascomycota</taxon>
        <taxon>Pezizomycotina</taxon>
        <taxon>Dothideomycetes</taxon>
        <taxon>Pleosporomycetidae</taxon>
        <taxon>Pleosporales</taxon>
        <taxon>Pleosporineae</taxon>
        <taxon>Cucurbitariaceae</taxon>
        <taxon>Cucurbitaria</taxon>
    </lineage>
</organism>
<dbReference type="PANTHER" id="PTHR39639:SF1">
    <property type="entry name" value="DUF262 DOMAIN-CONTAINING PROTEIN"/>
    <property type="match status" value="1"/>
</dbReference>
<name>A0A9P4LDI9_9PLEO</name>
<feature type="compositionally biased region" description="Polar residues" evidence="1">
    <location>
        <begin position="756"/>
        <end position="770"/>
    </location>
</feature>
<feature type="region of interest" description="Disordered" evidence="1">
    <location>
        <begin position="383"/>
        <end position="477"/>
    </location>
</feature>
<evidence type="ECO:0000313" key="3">
    <source>
        <dbReference type="Proteomes" id="UP000800039"/>
    </source>
</evidence>
<feature type="region of interest" description="Disordered" evidence="1">
    <location>
        <begin position="669"/>
        <end position="800"/>
    </location>
</feature>
<feature type="compositionally biased region" description="Low complexity" evidence="1">
    <location>
        <begin position="685"/>
        <end position="709"/>
    </location>
</feature>
<dbReference type="GeneID" id="63848843"/>
<gene>
    <name evidence="2" type="ORF">K460DRAFT_351795</name>
</gene>
<keyword evidence="3" id="KW-1185">Reference proteome</keyword>
<reference evidence="2" key="1">
    <citation type="submission" date="2020-01" db="EMBL/GenBank/DDBJ databases">
        <authorList>
            <consortium name="DOE Joint Genome Institute"/>
            <person name="Haridas S."/>
            <person name="Albert R."/>
            <person name="Binder M."/>
            <person name="Bloem J."/>
            <person name="Labutti K."/>
            <person name="Salamov A."/>
            <person name="Andreopoulos B."/>
            <person name="Baker S.E."/>
            <person name="Barry K."/>
            <person name="Bills G."/>
            <person name="Bluhm B.H."/>
            <person name="Cannon C."/>
            <person name="Castanera R."/>
            <person name="Culley D.E."/>
            <person name="Daum C."/>
            <person name="Ezra D."/>
            <person name="Gonzalez J.B."/>
            <person name="Henrissat B."/>
            <person name="Kuo A."/>
            <person name="Liang C."/>
            <person name="Lipzen A."/>
            <person name="Lutzoni F."/>
            <person name="Magnuson J."/>
            <person name="Mondo S."/>
            <person name="Nolan M."/>
            <person name="Ohm R."/>
            <person name="Pangilinan J."/>
            <person name="Park H.-J."/>
            <person name="Ramirez L."/>
            <person name="Alfaro M."/>
            <person name="Sun H."/>
            <person name="Tritt A."/>
            <person name="Yoshinaga Y."/>
            <person name="Zwiers L.-H."/>
            <person name="Turgeon B.G."/>
            <person name="Goodwin S.B."/>
            <person name="Spatafora J.W."/>
            <person name="Crous P.W."/>
            <person name="Grigoriev I.V."/>
        </authorList>
    </citation>
    <scope>NUCLEOTIDE SEQUENCE</scope>
    <source>
        <strain evidence="2">CBS 394.84</strain>
    </source>
</reference>
<dbReference type="Proteomes" id="UP000800039">
    <property type="component" value="Unassembled WGS sequence"/>
</dbReference>
<protein>
    <recommendedName>
        <fullName evidence="4">DUF262 domain-containing protein</fullName>
    </recommendedName>
</protein>
<dbReference type="AlphaFoldDB" id="A0A9P4LDI9"/>
<accession>A0A9P4LDI9</accession>
<proteinExistence type="predicted"/>
<dbReference type="PANTHER" id="PTHR39639">
    <property type="entry name" value="CHROMOSOME 16, WHOLE GENOME SHOTGUN SEQUENCE"/>
    <property type="match status" value="1"/>
</dbReference>
<dbReference type="RefSeq" id="XP_040794494.1">
    <property type="nucleotide sequence ID" value="XM_040931591.1"/>
</dbReference>
<dbReference type="EMBL" id="ML976614">
    <property type="protein sequence ID" value="KAF1851931.1"/>
    <property type="molecule type" value="Genomic_DNA"/>
</dbReference>
<sequence>MEMSTNNDTSQHSDSAALQHSVKDELADNEDFLWDGVHDESTYKPRPQLPKSFVGMRTLAHLMSDLENGIIDVDPEYQRDIVWAENYYIPPIILDKKKQTSQDGGKPQVTLVCVDGKQRLSSVQAFIKGMIPCHDHRGEKWWFCDTPGSRRKKILCEETRELFLSKEFVCFEFTDLSSEQEEDLFARVQMGVQLTLAEKMRASTGPWQELARLFVDDFSVIYSLMRDRARAKDFQLTLSCFSQIVEVMHPTAANGIPVLKTNYAALPKLLGNKSAVDDGIKSHLANVWNTLKDLIELDPDTFTNADKYLWGVKTFAPVEMVAVTVLISQYSETQNHQLLLKNIKDLRVALRGQFVDLRLNSTVWKFVWDFIEGLDVVQGALDGSTSSRNPSEQPASASAATPSGQKGRPSGSTNPRIILPPQKLVTMKQEEAKSTASSDFRSPKRRRTDSSLEDGMSPAIKHSNGTAASPLSMDRHTASWAPQSIENSHTRPSFTSTPLYNAPLPTILQHPSITPEESTSMETTHASAALSLRCTKTPTQLHQAGSIQTASTPTGTPASQEVSGISARRQSPSMYTPAQMSLPTPAQVRQTRVSELNNYRAPNAPMGLSTPVVPMSQLAPASPMRLNGTPTLAPLNTNMSQIRQPSNSKSTLRTGIGAFAPSHTERQWEGVLKSASPPTPQQILSSAVIPSPSSSVPELASSTPLSQPRPNRRSRRSGPRPTPAQYSGAIDLTIDSDAELEQERQDILSSFKGKSATGTQPEGSSATASAPMQRFPVAGQHTEAEDLPKRRNPYAKFKEN</sequence>
<feature type="region of interest" description="Disordered" evidence="1">
    <location>
        <begin position="541"/>
        <end position="590"/>
    </location>
</feature>
<evidence type="ECO:0000313" key="2">
    <source>
        <dbReference type="EMBL" id="KAF1851931.1"/>
    </source>
</evidence>
<dbReference type="OrthoDB" id="5419821at2759"/>
<evidence type="ECO:0000256" key="1">
    <source>
        <dbReference type="SAM" id="MobiDB-lite"/>
    </source>
</evidence>
<evidence type="ECO:0008006" key="4">
    <source>
        <dbReference type="Google" id="ProtNLM"/>
    </source>
</evidence>
<feature type="compositionally biased region" description="Polar residues" evidence="1">
    <location>
        <begin position="383"/>
        <end position="415"/>
    </location>
</feature>
<comment type="caution">
    <text evidence="2">The sequence shown here is derived from an EMBL/GenBank/DDBJ whole genome shotgun (WGS) entry which is preliminary data.</text>
</comment>